<protein>
    <submittedName>
        <fullName evidence="1">Uncharacterized protein</fullName>
    </submittedName>
</protein>
<sequence>MLENRYILIMLKPIYTYAYTAADTRIELYVAALKGDWKAAEKIENDINRVITEKGETTLHIAALARKEQFVRKLVSKLNKEELEKNNKMGNSALCYAAASGNVEIAKLMVKAGNEKLLIPDSGKKHLAMAATIEHGQIVRYVFDKTNNIQYWEEEE</sequence>
<gene>
    <name evidence="1" type="ORF">FEM48_Zijuj03G0131100</name>
</gene>
<evidence type="ECO:0000313" key="2">
    <source>
        <dbReference type="Proteomes" id="UP000813462"/>
    </source>
</evidence>
<name>A0A978VQH0_ZIZJJ</name>
<organism evidence="1 2">
    <name type="scientific">Ziziphus jujuba var. spinosa</name>
    <dbReference type="NCBI Taxonomy" id="714518"/>
    <lineage>
        <taxon>Eukaryota</taxon>
        <taxon>Viridiplantae</taxon>
        <taxon>Streptophyta</taxon>
        <taxon>Embryophyta</taxon>
        <taxon>Tracheophyta</taxon>
        <taxon>Spermatophyta</taxon>
        <taxon>Magnoliopsida</taxon>
        <taxon>eudicotyledons</taxon>
        <taxon>Gunneridae</taxon>
        <taxon>Pentapetalae</taxon>
        <taxon>rosids</taxon>
        <taxon>fabids</taxon>
        <taxon>Rosales</taxon>
        <taxon>Rhamnaceae</taxon>
        <taxon>Paliureae</taxon>
        <taxon>Ziziphus</taxon>
    </lineage>
</organism>
<comment type="caution">
    <text evidence="1">The sequence shown here is derived from an EMBL/GenBank/DDBJ whole genome shotgun (WGS) entry which is preliminary data.</text>
</comment>
<evidence type="ECO:0000313" key="1">
    <source>
        <dbReference type="EMBL" id="KAH7537795.1"/>
    </source>
</evidence>
<dbReference type="InterPro" id="IPR036770">
    <property type="entry name" value="Ankyrin_rpt-contain_sf"/>
</dbReference>
<dbReference type="InterPro" id="IPR002110">
    <property type="entry name" value="Ankyrin_rpt"/>
</dbReference>
<dbReference type="EMBL" id="JAEACU010000003">
    <property type="protein sequence ID" value="KAH7537795.1"/>
    <property type="molecule type" value="Genomic_DNA"/>
</dbReference>
<dbReference type="SUPFAM" id="SSF48403">
    <property type="entry name" value="Ankyrin repeat"/>
    <property type="match status" value="1"/>
</dbReference>
<accession>A0A978VQH0</accession>
<dbReference type="PANTHER" id="PTHR24121">
    <property type="entry name" value="NO MECHANORECEPTOR POTENTIAL C, ISOFORM D-RELATED"/>
    <property type="match status" value="1"/>
</dbReference>
<dbReference type="SMART" id="SM00248">
    <property type="entry name" value="ANK"/>
    <property type="match status" value="2"/>
</dbReference>
<proteinExistence type="predicted"/>
<dbReference type="Proteomes" id="UP000813462">
    <property type="component" value="Unassembled WGS sequence"/>
</dbReference>
<dbReference type="AlphaFoldDB" id="A0A978VQH0"/>
<dbReference type="Pfam" id="PF12796">
    <property type="entry name" value="Ank_2"/>
    <property type="match status" value="1"/>
</dbReference>
<reference evidence="1" key="1">
    <citation type="journal article" date="2021" name="Front. Plant Sci.">
        <title>Chromosome-Scale Genome Assembly for Chinese Sour Jujube and Insights Into Its Genome Evolution and Domestication Signature.</title>
        <authorList>
            <person name="Shen L.-Y."/>
            <person name="Luo H."/>
            <person name="Wang X.-L."/>
            <person name="Wang X.-M."/>
            <person name="Qiu X.-J."/>
            <person name="Liu H."/>
            <person name="Zhou S.-S."/>
            <person name="Jia K.-H."/>
            <person name="Nie S."/>
            <person name="Bao Y.-T."/>
            <person name="Zhang R.-G."/>
            <person name="Yun Q.-Z."/>
            <person name="Chai Y.-H."/>
            <person name="Lu J.-Y."/>
            <person name="Li Y."/>
            <person name="Zhao S.-W."/>
            <person name="Mao J.-F."/>
            <person name="Jia S.-G."/>
            <person name="Mao Y.-M."/>
        </authorList>
    </citation>
    <scope>NUCLEOTIDE SEQUENCE</scope>
    <source>
        <strain evidence="1">AT0</strain>
        <tissue evidence="1">Leaf</tissue>
    </source>
</reference>
<dbReference type="PANTHER" id="PTHR24121:SF16">
    <property type="entry name" value="NON-SPECIFIC SERINE_THREONINE PROTEIN KINASE"/>
    <property type="match status" value="1"/>
</dbReference>
<dbReference type="Gene3D" id="1.25.40.20">
    <property type="entry name" value="Ankyrin repeat-containing domain"/>
    <property type="match status" value="1"/>
</dbReference>